<comment type="pathway">
    <text evidence="9">Cofactor biosynthesis; (R)-pantothenate biosynthesis; beta-alanine from L-aspartate: step 1/1.</text>
</comment>
<dbReference type="GO" id="GO:0006523">
    <property type="term" value="P:alanine biosynthetic process"/>
    <property type="evidence" value="ECO:0007669"/>
    <property type="project" value="InterPro"/>
</dbReference>
<evidence type="ECO:0000256" key="8">
    <source>
        <dbReference type="ARBA" id="ARBA00023317"/>
    </source>
</evidence>
<evidence type="ECO:0000256" key="6">
    <source>
        <dbReference type="ARBA" id="ARBA00023239"/>
    </source>
</evidence>
<evidence type="ECO:0000256" key="13">
    <source>
        <dbReference type="PIRSR" id="PIRSR006246-5"/>
    </source>
</evidence>
<feature type="binding site" evidence="9 11">
    <location>
        <position position="57"/>
    </location>
    <ligand>
        <name>substrate</name>
    </ligand>
</feature>
<dbReference type="PIRSF" id="PIRSF006246">
    <property type="entry name" value="Asp_decarbox"/>
    <property type="match status" value="1"/>
</dbReference>
<dbReference type="HAMAP" id="MF_00446">
    <property type="entry name" value="PanD"/>
    <property type="match status" value="1"/>
</dbReference>
<name>A0A519BPH1_9DELT</name>
<feature type="binding site" evidence="9 11">
    <location>
        <begin position="73"/>
        <end position="75"/>
    </location>
    <ligand>
        <name>substrate</name>
    </ligand>
</feature>
<dbReference type="Pfam" id="PF02261">
    <property type="entry name" value="Asp_decarbox"/>
    <property type="match status" value="1"/>
</dbReference>
<evidence type="ECO:0000256" key="10">
    <source>
        <dbReference type="PIRSR" id="PIRSR006246-1"/>
    </source>
</evidence>
<keyword evidence="7 9" id="KW-0704">Schiff base</keyword>
<evidence type="ECO:0000256" key="2">
    <source>
        <dbReference type="ARBA" id="ARBA00022655"/>
    </source>
</evidence>
<evidence type="ECO:0000256" key="5">
    <source>
        <dbReference type="ARBA" id="ARBA00023145"/>
    </source>
</evidence>
<dbReference type="CDD" id="cd06919">
    <property type="entry name" value="Asp_decarbox"/>
    <property type="match status" value="1"/>
</dbReference>
<keyword evidence="4 9" id="KW-0068">Autocatalytic cleavage</keyword>
<accession>A0A519BPH1</accession>
<keyword evidence="3 9" id="KW-0210">Decarboxylase</keyword>
<evidence type="ECO:0000256" key="7">
    <source>
        <dbReference type="ARBA" id="ARBA00023270"/>
    </source>
</evidence>
<dbReference type="Proteomes" id="UP000319296">
    <property type="component" value="Unassembled WGS sequence"/>
</dbReference>
<feature type="chain" id="PRO_5023322800" description="Aspartate 1-decarboxylase alpha chain" evidence="9 13">
    <location>
        <begin position="25"/>
        <end position="119"/>
    </location>
</feature>
<dbReference type="PANTHER" id="PTHR21012">
    <property type="entry name" value="ASPARTATE 1-DECARBOXYLASE"/>
    <property type="match status" value="1"/>
</dbReference>
<evidence type="ECO:0000256" key="9">
    <source>
        <dbReference type="HAMAP-Rule" id="MF_00446"/>
    </source>
</evidence>
<comment type="caution">
    <text evidence="14">The sequence shown here is derived from an EMBL/GenBank/DDBJ whole genome shotgun (WGS) entry which is preliminary data.</text>
</comment>
<keyword evidence="1 9" id="KW-0963">Cytoplasm</keyword>
<keyword evidence="8 9" id="KW-0670">Pyruvate</keyword>
<keyword evidence="5 9" id="KW-0865">Zymogen</keyword>
<evidence type="ECO:0000313" key="15">
    <source>
        <dbReference type="Proteomes" id="UP000319296"/>
    </source>
</evidence>
<evidence type="ECO:0000256" key="1">
    <source>
        <dbReference type="ARBA" id="ARBA00022490"/>
    </source>
</evidence>
<dbReference type="InterPro" id="IPR009010">
    <property type="entry name" value="Asp_de-COase-like_dom_sf"/>
</dbReference>
<dbReference type="NCBIfam" id="TIGR00223">
    <property type="entry name" value="panD"/>
    <property type="match status" value="1"/>
</dbReference>
<feature type="modified residue" description="Pyruvic acid (Ser)" evidence="9 12">
    <location>
        <position position="25"/>
    </location>
</feature>
<gene>
    <name evidence="9" type="primary">panD</name>
    <name evidence="14" type="ORF">EVG15_01640</name>
</gene>
<dbReference type="EMBL" id="SGBB01000002">
    <property type="protein sequence ID" value="RZD19165.1"/>
    <property type="molecule type" value="Genomic_DNA"/>
</dbReference>
<comment type="similarity">
    <text evidence="9">Belongs to the PanD family.</text>
</comment>
<comment type="cofactor">
    <cofactor evidence="9 10">
        <name>pyruvate</name>
        <dbReference type="ChEBI" id="CHEBI:15361"/>
    </cofactor>
    <text evidence="9 10">Binds 1 pyruvoyl group covalently per subunit.</text>
</comment>
<evidence type="ECO:0000256" key="12">
    <source>
        <dbReference type="PIRSR" id="PIRSR006246-3"/>
    </source>
</evidence>
<sequence length="119" mass="13512">MQRFLLKSKIHRVKITDANLGYEGSISIDEKLMEEACILPYEKVSIWDVNNGNRFDTYAIVAPKNSGNIIVNGAASRLVQINDIIIIATFALYDDKEANSFKPKLVYVNEKNHIIKKIK</sequence>
<feature type="active site" description="Schiff-base intermediate with substrate; via pyruvic acid" evidence="9 10">
    <location>
        <position position="25"/>
    </location>
</feature>
<dbReference type="UniPathway" id="UPA00028">
    <property type="reaction ID" value="UER00002"/>
</dbReference>
<dbReference type="GO" id="GO:0004068">
    <property type="term" value="F:aspartate 1-decarboxylase activity"/>
    <property type="evidence" value="ECO:0007669"/>
    <property type="project" value="UniProtKB-UniRule"/>
</dbReference>
<dbReference type="GO" id="GO:0015940">
    <property type="term" value="P:pantothenate biosynthetic process"/>
    <property type="evidence" value="ECO:0007669"/>
    <property type="project" value="UniProtKB-UniRule"/>
</dbReference>
<dbReference type="AlphaFoldDB" id="A0A519BPH1"/>
<comment type="subunit">
    <text evidence="9">Heterooctamer of four alpha and four beta subunits.</text>
</comment>
<dbReference type="EC" id="4.1.1.11" evidence="9"/>
<dbReference type="GO" id="GO:0005829">
    <property type="term" value="C:cytosol"/>
    <property type="evidence" value="ECO:0007669"/>
    <property type="project" value="TreeGrafter"/>
</dbReference>
<reference evidence="14 15" key="1">
    <citation type="journal article" date="2019" name="ISME J.">
        <title>Insights into ecological role of a new deltaproteobacterial order Candidatus Acidulodesulfobacterales by metagenomics and metatranscriptomics.</title>
        <authorList>
            <person name="Tan S."/>
            <person name="Liu J."/>
            <person name="Fang Y."/>
            <person name="Hedlund B.P."/>
            <person name="Lian Z.H."/>
            <person name="Huang L.Y."/>
            <person name="Li J.T."/>
            <person name="Huang L.N."/>
            <person name="Li W.J."/>
            <person name="Jiang H.C."/>
            <person name="Dong H.L."/>
            <person name="Shu W.S."/>
        </authorList>
    </citation>
    <scope>NUCLEOTIDE SEQUENCE [LARGE SCALE GENOMIC DNA]</scope>
    <source>
        <strain evidence="14">AP1</strain>
    </source>
</reference>
<evidence type="ECO:0000313" key="14">
    <source>
        <dbReference type="EMBL" id="RZD19165.1"/>
    </source>
</evidence>
<evidence type="ECO:0000256" key="11">
    <source>
        <dbReference type="PIRSR" id="PIRSR006246-2"/>
    </source>
</evidence>
<dbReference type="InterPro" id="IPR003190">
    <property type="entry name" value="Asp_decarbox"/>
</dbReference>
<keyword evidence="2 9" id="KW-0566">Pantothenate biosynthesis</keyword>
<organism evidence="14 15">
    <name type="scientific">Candidatus Acididesulfobacter diazotrophicus</name>
    <dbReference type="NCBI Taxonomy" id="2597226"/>
    <lineage>
        <taxon>Bacteria</taxon>
        <taxon>Deltaproteobacteria</taxon>
        <taxon>Candidatus Acidulodesulfobacterales</taxon>
        <taxon>Candidatus Acididesulfobacter</taxon>
    </lineage>
</organism>
<evidence type="ECO:0000256" key="3">
    <source>
        <dbReference type="ARBA" id="ARBA00022793"/>
    </source>
</evidence>
<evidence type="ECO:0000256" key="4">
    <source>
        <dbReference type="ARBA" id="ARBA00022813"/>
    </source>
</evidence>
<comment type="subcellular location">
    <subcellularLocation>
        <location evidence="9">Cytoplasm</location>
    </subcellularLocation>
</comment>
<comment type="function">
    <text evidence="9">Catalyzes the pyruvoyl-dependent decarboxylation of aspartate to produce beta-alanine.</text>
</comment>
<feature type="active site" description="Proton donor" evidence="9 10">
    <location>
        <position position="58"/>
    </location>
</feature>
<protein>
    <recommendedName>
        <fullName evidence="9">Aspartate 1-decarboxylase</fullName>
        <ecNumber evidence="9">4.1.1.11</ecNumber>
    </recommendedName>
    <alternativeName>
        <fullName evidence="9">Aspartate alpha-decarboxylase</fullName>
    </alternativeName>
    <component>
        <recommendedName>
            <fullName evidence="9">Aspartate 1-decarboxylase beta chain</fullName>
        </recommendedName>
    </component>
    <component>
        <recommendedName>
            <fullName evidence="9">Aspartate 1-decarboxylase alpha chain</fullName>
        </recommendedName>
    </component>
</protein>
<proteinExistence type="inferred from homology"/>
<feature type="chain" id="PRO_5023322799" description="Aspartate 1-decarboxylase beta chain" evidence="9 13">
    <location>
        <begin position="1"/>
        <end position="24"/>
    </location>
</feature>
<dbReference type="SUPFAM" id="SSF50692">
    <property type="entry name" value="ADC-like"/>
    <property type="match status" value="1"/>
</dbReference>
<keyword evidence="6 9" id="KW-0456">Lyase</keyword>
<dbReference type="Gene3D" id="2.40.40.20">
    <property type="match status" value="1"/>
</dbReference>
<comment type="PTM">
    <text evidence="9 12">Is synthesized initially as an inactive proenzyme, which is activated by self-cleavage at a specific serine bond to produce a beta-subunit with a hydroxyl group at its C-terminus and an alpha-subunit with a pyruvoyl group at its N-terminus.</text>
</comment>
<dbReference type="PANTHER" id="PTHR21012:SF0">
    <property type="entry name" value="ASPARTATE 1-DECARBOXYLASE"/>
    <property type="match status" value="1"/>
</dbReference>
<comment type="catalytic activity">
    <reaction evidence="9">
        <text>L-aspartate + H(+) = beta-alanine + CO2</text>
        <dbReference type="Rhea" id="RHEA:19497"/>
        <dbReference type="ChEBI" id="CHEBI:15378"/>
        <dbReference type="ChEBI" id="CHEBI:16526"/>
        <dbReference type="ChEBI" id="CHEBI:29991"/>
        <dbReference type="ChEBI" id="CHEBI:57966"/>
        <dbReference type="EC" id="4.1.1.11"/>
    </reaction>
</comment>